<evidence type="ECO:0000313" key="3">
    <source>
        <dbReference type="Proteomes" id="UP001391051"/>
    </source>
</evidence>
<dbReference type="EMBL" id="JAQQWE010000006">
    <property type="protein sequence ID" value="KAK7947875.1"/>
    <property type="molecule type" value="Genomic_DNA"/>
</dbReference>
<proteinExistence type="predicted"/>
<reference evidence="2 3" key="1">
    <citation type="submission" date="2023-01" db="EMBL/GenBank/DDBJ databases">
        <title>Analysis of 21 Apiospora genomes using comparative genomics revels a genus with tremendous synthesis potential of carbohydrate active enzymes and secondary metabolites.</title>
        <authorList>
            <person name="Sorensen T."/>
        </authorList>
    </citation>
    <scope>NUCLEOTIDE SEQUENCE [LARGE SCALE GENOMIC DNA]</scope>
    <source>
        <strain evidence="2 3">CBS 24483</strain>
    </source>
</reference>
<dbReference type="GeneID" id="92078045"/>
<keyword evidence="1" id="KW-0812">Transmembrane</keyword>
<dbReference type="RefSeq" id="XP_066697381.1">
    <property type="nucleotide sequence ID" value="XM_066844983.1"/>
</dbReference>
<comment type="caution">
    <text evidence="2">The sequence shown here is derived from an EMBL/GenBank/DDBJ whole genome shotgun (WGS) entry which is preliminary data.</text>
</comment>
<evidence type="ECO:0000313" key="2">
    <source>
        <dbReference type="EMBL" id="KAK7947875.1"/>
    </source>
</evidence>
<keyword evidence="3" id="KW-1185">Reference proteome</keyword>
<gene>
    <name evidence="2" type="ORF">PG986_008761</name>
</gene>
<dbReference type="Proteomes" id="UP001391051">
    <property type="component" value="Unassembled WGS sequence"/>
</dbReference>
<organism evidence="2 3">
    <name type="scientific">Apiospora aurea</name>
    <dbReference type="NCBI Taxonomy" id="335848"/>
    <lineage>
        <taxon>Eukaryota</taxon>
        <taxon>Fungi</taxon>
        <taxon>Dikarya</taxon>
        <taxon>Ascomycota</taxon>
        <taxon>Pezizomycotina</taxon>
        <taxon>Sordariomycetes</taxon>
        <taxon>Xylariomycetidae</taxon>
        <taxon>Amphisphaeriales</taxon>
        <taxon>Apiosporaceae</taxon>
        <taxon>Apiospora</taxon>
    </lineage>
</organism>
<protein>
    <submittedName>
        <fullName evidence="2">Uncharacterized protein</fullName>
    </submittedName>
</protein>
<sequence>MPAALGCNMAYEVVDVDATFVGIDLDFDLQNPPRPIEETTRRLSERTIPRSTLWCCCIASLNTGPQLLDNFFSLLVSSPWAIATADFGDSAAIDRVADAIKHHHGIIVAQHISAQLAPANRTNVTLAAASSSGLCSADHQVTDADRLYNATVTDPNGRRRMVQDAAATRILEAVLATALILFVVGWVTLPRTDVLPRSKLSSIASVAALVAGGNLLSRMPPDAQQLTPESRIADSLRGCPGRRLWMGWGLVPDEEGERPHGAENEAKARQFGIFVQDEEGKEGLENEGMMTGSGDDIVVLQSTGYRGVAVEEQNIAAGEDRKSGSTWMY</sequence>
<keyword evidence="1" id="KW-0472">Membrane</keyword>
<evidence type="ECO:0000256" key="1">
    <source>
        <dbReference type="SAM" id="Phobius"/>
    </source>
</evidence>
<name>A0ABR1Q607_9PEZI</name>
<accession>A0ABR1Q607</accession>
<feature type="transmembrane region" description="Helical" evidence="1">
    <location>
        <begin position="166"/>
        <end position="188"/>
    </location>
</feature>
<keyword evidence="1" id="KW-1133">Transmembrane helix</keyword>